<sequence>MVATAENGPRGPRDDRAGSDPAPPAATAPGATASGASAPDADAFADRLFAATLGAIDVLAVHVGDRLGWYRALVDAGPLTSTGLAERTGTHERYAREWLEQQAASGILAAEDPGAGPALAADPVAAARERLYALPAAHAEVLTDTTSLSYLAPLTRFVGAIGPQLPHLLDANRDGGGVSWDQLGDDAREAQAEVNRPWFERELVPTLAGVPAVHDALSRPGARVVDVGCGFGWSTLALARAYPEAVLHGVDVDRPSVAAARAAAEEAGLADRVTFHLADAAELGLVEPAGLPFDAAFAFECVHDMPRPAAVLDAVRRAVRPDGVVVVMDEAVGEEFTAPADDVDRVMYGYSLFVCLPDGLSSPPSVGTGTVMRPATLRRYAREAGFADVEVLPVDDFSFFRFYRLVP</sequence>
<dbReference type="AlphaFoldDB" id="A0A4Y4DWU5"/>
<dbReference type="InterPro" id="IPR029063">
    <property type="entry name" value="SAM-dependent_MTases_sf"/>
</dbReference>
<organism evidence="4 5">
    <name type="scientific">Cellulosimicrobium cellulans</name>
    <name type="common">Arthrobacter luteus</name>
    <dbReference type="NCBI Taxonomy" id="1710"/>
    <lineage>
        <taxon>Bacteria</taxon>
        <taxon>Bacillati</taxon>
        <taxon>Actinomycetota</taxon>
        <taxon>Actinomycetes</taxon>
        <taxon>Micrococcales</taxon>
        <taxon>Promicromonosporaceae</taxon>
        <taxon>Cellulosimicrobium</taxon>
    </lineage>
</organism>
<feature type="region of interest" description="Disordered" evidence="1">
    <location>
        <begin position="1"/>
        <end position="38"/>
    </location>
</feature>
<dbReference type="PANTHER" id="PTHR45128:SF2">
    <property type="entry name" value="METHYLTRANSFERASE DOMAIN-CONTAINING PROTEIN"/>
    <property type="match status" value="1"/>
</dbReference>
<dbReference type="CDD" id="cd02440">
    <property type="entry name" value="AdoMet_MTases"/>
    <property type="match status" value="1"/>
</dbReference>
<dbReference type="SUPFAM" id="SSF46785">
    <property type="entry name" value="Winged helix' DNA-binding domain"/>
    <property type="match status" value="1"/>
</dbReference>
<dbReference type="PANTHER" id="PTHR45128">
    <property type="entry name" value="METHYLTRANSFERASE TYPE 11"/>
    <property type="match status" value="1"/>
</dbReference>
<dbReference type="Pfam" id="PF13847">
    <property type="entry name" value="Methyltransf_31"/>
    <property type="match status" value="1"/>
</dbReference>
<evidence type="ECO:0000313" key="4">
    <source>
        <dbReference type="EMBL" id="GED09516.1"/>
    </source>
</evidence>
<dbReference type="InterPro" id="IPR036390">
    <property type="entry name" value="WH_DNA-bd_sf"/>
</dbReference>
<dbReference type="InterPro" id="IPR053173">
    <property type="entry name" value="SAM-binding_MTase"/>
</dbReference>
<dbReference type="EMBL" id="BJNZ01000007">
    <property type="protein sequence ID" value="GED09516.1"/>
    <property type="molecule type" value="Genomic_DNA"/>
</dbReference>
<dbReference type="InterPro" id="IPR048711">
    <property type="entry name" value="WHD_Rv2258c"/>
</dbReference>
<reference evidence="4 5" key="1">
    <citation type="submission" date="2019-06" db="EMBL/GenBank/DDBJ databases">
        <title>Whole genome shotgun sequence of Cellulosimicrobium cellulans NBRC 15516.</title>
        <authorList>
            <person name="Hosoyama A."/>
            <person name="Uohara A."/>
            <person name="Ohji S."/>
            <person name="Ichikawa N."/>
        </authorList>
    </citation>
    <scope>NUCLEOTIDE SEQUENCE [LARGE SCALE GENOMIC DNA]</scope>
    <source>
        <strain evidence="4 5">NBRC 15516</strain>
    </source>
</reference>
<feature type="domain" description="Methyltransferase" evidence="2">
    <location>
        <begin position="220"/>
        <end position="337"/>
    </location>
</feature>
<feature type="domain" description="S-adenosylmethionine-dependent methyltransferase Rv2258c-like winged HTH" evidence="3">
    <location>
        <begin position="59"/>
        <end position="111"/>
    </location>
</feature>
<dbReference type="RefSeq" id="WP_141389048.1">
    <property type="nucleotide sequence ID" value="NZ_BJNZ01000007.1"/>
</dbReference>
<comment type="caution">
    <text evidence="4">The sequence shown here is derived from an EMBL/GenBank/DDBJ whole genome shotgun (WGS) entry which is preliminary data.</text>
</comment>
<keyword evidence="4" id="KW-0808">Transferase</keyword>
<dbReference type="SUPFAM" id="SSF53335">
    <property type="entry name" value="S-adenosyl-L-methionine-dependent methyltransferases"/>
    <property type="match status" value="1"/>
</dbReference>
<dbReference type="GO" id="GO:0032259">
    <property type="term" value="P:methylation"/>
    <property type="evidence" value="ECO:0007669"/>
    <property type="project" value="UniProtKB-KW"/>
</dbReference>
<dbReference type="GO" id="GO:0008168">
    <property type="term" value="F:methyltransferase activity"/>
    <property type="evidence" value="ECO:0007669"/>
    <property type="project" value="UniProtKB-KW"/>
</dbReference>
<protein>
    <submittedName>
        <fullName evidence="4">SAM-dependent methyltransferase</fullName>
    </submittedName>
</protein>
<evidence type="ECO:0000256" key="1">
    <source>
        <dbReference type="SAM" id="MobiDB-lite"/>
    </source>
</evidence>
<evidence type="ECO:0000313" key="5">
    <source>
        <dbReference type="Proteomes" id="UP000316659"/>
    </source>
</evidence>
<dbReference type="Pfam" id="PF21320">
    <property type="entry name" value="WHD_Rv2258c"/>
    <property type="match status" value="1"/>
</dbReference>
<gene>
    <name evidence="4" type="ORF">CCE02nite_15150</name>
</gene>
<evidence type="ECO:0000259" key="2">
    <source>
        <dbReference type="Pfam" id="PF13847"/>
    </source>
</evidence>
<evidence type="ECO:0000259" key="3">
    <source>
        <dbReference type="Pfam" id="PF21320"/>
    </source>
</evidence>
<accession>A0A4Y4DWU5</accession>
<name>A0A4Y4DWU5_CELCE</name>
<dbReference type="Gene3D" id="3.40.50.150">
    <property type="entry name" value="Vaccinia Virus protein VP39"/>
    <property type="match status" value="1"/>
</dbReference>
<feature type="compositionally biased region" description="Low complexity" evidence="1">
    <location>
        <begin position="27"/>
        <end position="38"/>
    </location>
</feature>
<keyword evidence="4" id="KW-0489">Methyltransferase</keyword>
<dbReference type="InterPro" id="IPR025714">
    <property type="entry name" value="Methyltranfer_dom"/>
</dbReference>
<proteinExistence type="predicted"/>
<dbReference type="Proteomes" id="UP000316659">
    <property type="component" value="Unassembled WGS sequence"/>
</dbReference>